<dbReference type="Gene3D" id="3.40.50.300">
    <property type="entry name" value="P-loop containing nucleotide triphosphate hydrolases"/>
    <property type="match status" value="2"/>
</dbReference>
<dbReference type="GeneID" id="24426571"/>
<dbReference type="InterPro" id="IPR006073">
    <property type="entry name" value="GTP-bd"/>
</dbReference>
<reference evidence="3 4" key="3">
    <citation type="journal article" date="2016" name="Sci. Rep.">
        <title>Genome-wide diversity and gene expression profiling of Babesia microti isolates identify polymorphic genes that mediate host-pathogen interactions.</title>
        <authorList>
            <person name="Silva J.C."/>
            <person name="Cornillot E."/>
            <person name="McCracken C."/>
            <person name="Usmani-Brown S."/>
            <person name="Dwivedi A."/>
            <person name="Ifeonu O.O."/>
            <person name="Crabtree J."/>
            <person name="Gotia H.T."/>
            <person name="Virji A.Z."/>
            <person name="Reynes C."/>
            <person name="Colinge J."/>
            <person name="Kumar V."/>
            <person name="Lawres L."/>
            <person name="Pazzi J.E."/>
            <person name="Pablo J.V."/>
            <person name="Hung C."/>
            <person name="Brancato J."/>
            <person name="Kumari P."/>
            <person name="Orvis J."/>
            <person name="Tretina K."/>
            <person name="Chibucos M."/>
            <person name="Ott S."/>
            <person name="Sadzewicz L."/>
            <person name="Sengamalay N."/>
            <person name="Shetty A.C."/>
            <person name="Su Q."/>
            <person name="Tallon L."/>
            <person name="Fraser C.M."/>
            <person name="Frutos R."/>
            <person name="Molina D.M."/>
            <person name="Krause P.J."/>
            <person name="Ben Mamoun C."/>
        </authorList>
    </citation>
    <scope>NUCLEOTIDE SEQUENCE [LARGE SCALE GENOMIC DNA]</scope>
    <source>
        <strain evidence="3 4">RI</strain>
    </source>
</reference>
<evidence type="ECO:0000256" key="1">
    <source>
        <dbReference type="SAM" id="Coils"/>
    </source>
</evidence>
<dbReference type="RefSeq" id="XP_012650524.1">
    <property type="nucleotide sequence ID" value="XM_012795070.1"/>
</dbReference>
<feature type="coiled-coil region" evidence="1">
    <location>
        <begin position="47"/>
        <end position="74"/>
    </location>
</feature>
<dbReference type="EMBL" id="LN871599">
    <property type="protein sequence ID" value="CCF76116.1"/>
    <property type="molecule type" value="Genomic_DNA"/>
</dbReference>
<dbReference type="AlphaFoldDB" id="I7IT78"/>
<dbReference type="GO" id="GO:0005525">
    <property type="term" value="F:GTP binding"/>
    <property type="evidence" value="ECO:0007669"/>
    <property type="project" value="InterPro"/>
</dbReference>
<evidence type="ECO:0000259" key="2">
    <source>
        <dbReference type="Pfam" id="PF01926"/>
    </source>
</evidence>
<reference evidence="3 4" key="2">
    <citation type="journal article" date="2013" name="PLoS ONE">
        <title>Whole genome mapping and re-organization of the nuclear and mitochondrial genomes of Babesia microti isolates.</title>
        <authorList>
            <person name="Cornillot E."/>
            <person name="Dassouli A."/>
            <person name="Garg A."/>
            <person name="Pachikara N."/>
            <person name="Randazzo S."/>
            <person name="Depoix D."/>
            <person name="Carcy B."/>
            <person name="Delbecq S."/>
            <person name="Frutos R."/>
            <person name="Silva J.C."/>
            <person name="Sutton R."/>
            <person name="Krause P.J."/>
            <person name="Mamoun C.B."/>
        </authorList>
    </citation>
    <scope>NUCLEOTIDE SEQUENCE [LARGE SCALE GENOMIC DNA]</scope>
    <source>
        <strain evidence="3 4">RI</strain>
    </source>
</reference>
<organism evidence="3 4">
    <name type="scientific">Babesia microti (strain RI)</name>
    <dbReference type="NCBI Taxonomy" id="1133968"/>
    <lineage>
        <taxon>Eukaryota</taxon>
        <taxon>Sar</taxon>
        <taxon>Alveolata</taxon>
        <taxon>Apicomplexa</taxon>
        <taxon>Aconoidasida</taxon>
        <taxon>Piroplasmida</taxon>
        <taxon>Babesiidae</taxon>
        <taxon>Babesia</taxon>
    </lineage>
</organism>
<protein>
    <submittedName>
        <fullName evidence="3">GTP-binding protein, putative</fullName>
    </submittedName>
</protein>
<dbReference type="Pfam" id="PF01926">
    <property type="entry name" value="MMR_HSR1"/>
    <property type="match status" value="2"/>
</dbReference>
<name>I7IT78_BABMR</name>
<evidence type="ECO:0000313" key="4">
    <source>
        <dbReference type="Proteomes" id="UP000002899"/>
    </source>
</evidence>
<reference evidence="3 4" key="1">
    <citation type="journal article" date="2012" name="Nucleic Acids Res.">
        <title>Sequencing of the smallest Apicomplexan genome from the human pathogen Babesia microti.</title>
        <authorList>
            <person name="Cornillot E."/>
            <person name="Hadj-Kaddour K."/>
            <person name="Dassouli A."/>
            <person name="Noel B."/>
            <person name="Ranwez V."/>
            <person name="Vacherie B."/>
            <person name="Augagneur Y."/>
            <person name="Bres V."/>
            <person name="Duclos A."/>
            <person name="Randazzo S."/>
            <person name="Carcy B."/>
            <person name="Debierre-Grockiego F."/>
            <person name="Delbecq S."/>
            <person name="Moubri-Menage K."/>
            <person name="Shams-Eldin H."/>
            <person name="Usmani-Brown S."/>
            <person name="Bringaud F."/>
            <person name="Wincker P."/>
            <person name="Vivares C.P."/>
            <person name="Schwarz R.T."/>
            <person name="Schetters T.P."/>
            <person name="Krause P.J."/>
            <person name="Gorenflot A."/>
            <person name="Berry V."/>
            <person name="Barbe V."/>
            <person name="Ben Mamoun C."/>
        </authorList>
    </citation>
    <scope>NUCLEOTIDE SEQUENCE [LARGE SCALE GENOMIC DNA]</scope>
    <source>
        <strain evidence="3 4">RI</strain>
    </source>
</reference>
<keyword evidence="1" id="KW-0175">Coiled coil</keyword>
<dbReference type="InterPro" id="IPR027417">
    <property type="entry name" value="P-loop_NTPase"/>
</dbReference>
<dbReference type="VEuPathDB" id="PiroplasmaDB:BmR1_04g09745"/>
<accession>I7IT78</accession>
<feature type="domain" description="G" evidence="2">
    <location>
        <begin position="349"/>
        <end position="452"/>
    </location>
</feature>
<dbReference type="PANTHER" id="PTHR45759">
    <property type="entry name" value="NUCLEOLAR GTP-BINDING PROTEIN 1"/>
    <property type="match status" value="1"/>
</dbReference>
<dbReference type="SUPFAM" id="SSF52540">
    <property type="entry name" value="P-loop containing nucleoside triphosphate hydrolases"/>
    <property type="match status" value="1"/>
</dbReference>
<feature type="domain" description="G" evidence="2">
    <location>
        <begin position="274"/>
        <end position="295"/>
    </location>
</feature>
<dbReference type="KEGG" id="bmic:BmR1_04g09745"/>
<dbReference type="OrthoDB" id="415015at2759"/>
<keyword evidence="4" id="KW-1185">Reference proteome</keyword>
<proteinExistence type="predicted"/>
<sequence length="493" mass="56558">MLLAVALLVDICFAFKTTQLCKFGYTKLFNNGKNDEIIFSDFTALYENLTKQQLDELSTKIDSFEENVRDSNNKTYVNDLFNRLPLIPPVELTAVRSKANVKGRIGTRAKLVRGNGELALDPGVYNGLHPIKHVKKRIIRELKVKLDWYAKSICKPLKDVYDFYTFLPKHIHPLQYHQLKSSLHLLYSGGKVEESFAGVLEQLSRIKAQIYRKTSQFCIELDEFKKCRDAFMYVKQCVAELDKVISDNEKYIKLYQEYRSYLRKIPTVDIKQCTVAIIGHVNVGKSTLFNNILRESPGKKIQTLGFENCDESTKAIVSELGLGLCGLGETEKLNKLKKLSLAKGGFGHAILSKQPQIAPYNFTTKAISPSQYIFSNIKGIHCCQLLDTPGLLPRNSRFNPYEKLTYTLLRELYMGVIFAVDLTDTNLDDQKRLHDLLRNKYNDRPWINVITKGEDHEGKHHFDNLLDKTKIQQNLQQIYTQLIDINTQICDID</sequence>
<evidence type="ECO:0000313" key="3">
    <source>
        <dbReference type="EMBL" id="CCF76116.1"/>
    </source>
</evidence>
<dbReference type="Proteomes" id="UP000002899">
    <property type="component" value="Chromosome IV"/>
</dbReference>